<evidence type="ECO:0000259" key="1">
    <source>
        <dbReference type="SMART" id="SM00960"/>
    </source>
</evidence>
<sequence length="118" mass="12269">MPSMKDMLNDLIKVEGINTAVIVGRDGFVIDGASNGAGMDVEAVGAVISTGIGTAEIMGRELQVGTMSQGMVEYNNGIIVMGLLGKDAVLACVADTKANLGNVRYQIKKRSPEIQAAL</sequence>
<feature type="domain" description="Roadblock/LAMTOR2" evidence="1">
    <location>
        <begin position="4"/>
        <end position="94"/>
    </location>
</feature>
<name>A0A9D6V4A0_9BACT</name>
<dbReference type="Gene3D" id="3.30.450.30">
    <property type="entry name" value="Dynein light chain 2a, cytoplasmic"/>
    <property type="match status" value="1"/>
</dbReference>
<dbReference type="PANTHER" id="PTHR36222:SF1">
    <property type="entry name" value="SERINE PROTEASE INHIBITOR RV3364C"/>
    <property type="match status" value="1"/>
</dbReference>
<dbReference type="AlphaFoldDB" id="A0A9D6V4A0"/>
<evidence type="ECO:0000313" key="3">
    <source>
        <dbReference type="Proteomes" id="UP000807825"/>
    </source>
</evidence>
<dbReference type="Proteomes" id="UP000807825">
    <property type="component" value="Unassembled WGS sequence"/>
</dbReference>
<dbReference type="Pfam" id="PF03259">
    <property type="entry name" value="Robl_LC7"/>
    <property type="match status" value="1"/>
</dbReference>
<comment type="caution">
    <text evidence="2">The sequence shown here is derived from an EMBL/GenBank/DDBJ whole genome shotgun (WGS) entry which is preliminary data.</text>
</comment>
<proteinExistence type="predicted"/>
<protein>
    <submittedName>
        <fullName evidence="2">Roadblock/LC7 domain-containing protein</fullName>
    </submittedName>
</protein>
<dbReference type="SMART" id="SM00960">
    <property type="entry name" value="Robl_LC7"/>
    <property type="match status" value="1"/>
</dbReference>
<accession>A0A9D6V4A0</accession>
<dbReference type="EMBL" id="JACRDE010000260">
    <property type="protein sequence ID" value="MBI5249731.1"/>
    <property type="molecule type" value="Genomic_DNA"/>
</dbReference>
<dbReference type="InterPro" id="IPR004942">
    <property type="entry name" value="Roadblock/LAMTOR2_dom"/>
</dbReference>
<organism evidence="2 3">
    <name type="scientific">Desulfomonile tiedjei</name>
    <dbReference type="NCBI Taxonomy" id="2358"/>
    <lineage>
        <taxon>Bacteria</taxon>
        <taxon>Pseudomonadati</taxon>
        <taxon>Thermodesulfobacteriota</taxon>
        <taxon>Desulfomonilia</taxon>
        <taxon>Desulfomonilales</taxon>
        <taxon>Desulfomonilaceae</taxon>
        <taxon>Desulfomonile</taxon>
    </lineage>
</organism>
<dbReference type="InterPro" id="IPR053141">
    <property type="entry name" value="Mycobact_SerProt_Inhib_Rv3364c"/>
</dbReference>
<dbReference type="PANTHER" id="PTHR36222">
    <property type="entry name" value="SERINE PROTEASE INHIBITOR RV3364C"/>
    <property type="match status" value="1"/>
</dbReference>
<dbReference type="SUPFAM" id="SSF103196">
    <property type="entry name" value="Roadblock/LC7 domain"/>
    <property type="match status" value="1"/>
</dbReference>
<gene>
    <name evidence="2" type="ORF">HY912_09565</name>
</gene>
<evidence type="ECO:0000313" key="2">
    <source>
        <dbReference type="EMBL" id="MBI5249731.1"/>
    </source>
</evidence>
<reference evidence="2" key="1">
    <citation type="submission" date="2020-07" db="EMBL/GenBank/DDBJ databases">
        <title>Huge and variable diversity of episymbiotic CPR bacteria and DPANN archaea in groundwater ecosystems.</title>
        <authorList>
            <person name="He C.Y."/>
            <person name="Keren R."/>
            <person name="Whittaker M."/>
            <person name="Farag I.F."/>
            <person name="Doudna J."/>
            <person name="Cate J.H.D."/>
            <person name="Banfield J.F."/>
        </authorList>
    </citation>
    <scope>NUCLEOTIDE SEQUENCE</scope>
    <source>
        <strain evidence="2">NC_groundwater_1664_Pr3_B-0.1um_52_9</strain>
    </source>
</reference>